<dbReference type="Proteomes" id="UP000799302">
    <property type="component" value="Unassembled WGS sequence"/>
</dbReference>
<feature type="region of interest" description="Disordered" evidence="2">
    <location>
        <begin position="329"/>
        <end position="353"/>
    </location>
</feature>
<protein>
    <submittedName>
        <fullName evidence="4">Manganese and iron superoxide dismutase</fullName>
    </submittedName>
</protein>
<feature type="domain" description="Manganese/iron superoxide dismutase C-terminal" evidence="3">
    <location>
        <begin position="270"/>
        <end position="317"/>
    </location>
</feature>
<evidence type="ECO:0000313" key="5">
    <source>
        <dbReference type="Proteomes" id="UP000799302"/>
    </source>
</evidence>
<feature type="domain" description="Manganese/iron superoxide dismutase C-terminal" evidence="3">
    <location>
        <begin position="159"/>
        <end position="212"/>
    </location>
</feature>
<evidence type="ECO:0000256" key="1">
    <source>
        <dbReference type="ARBA" id="ARBA00037226"/>
    </source>
</evidence>
<evidence type="ECO:0000259" key="3">
    <source>
        <dbReference type="Pfam" id="PF02777"/>
    </source>
</evidence>
<dbReference type="GO" id="GO:0046872">
    <property type="term" value="F:metal ion binding"/>
    <property type="evidence" value="ECO:0007669"/>
    <property type="project" value="InterPro"/>
</dbReference>
<comment type="function">
    <text evidence="1">Component of the mitochondrial ribosome (mitoribosome), a dedicated translation machinery responsible for the synthesis of mitochondrial genome-encoded proteins, including at least some of the essential transmembrane subunits of the mitochondrial respiratory chain. The mitoribosomes are attached to the mitochondrial inner membrane and translation products are cotranslationally integrated into the membrane.</text>
</comment>
<evidence type="ECO:0000313" key="4">
    <source>
        <dbReference type="EMBL" id="KAF2669561.1"/>
    </source>
</evidence>
<dbReference type="PANTHER" id="PTHR43595:SF2">
    <property type="entry name" value="SMALL RIBOSOMAL SUBUNIT PROTEIN MS42"/>
    <property type="match status" value="1"/>
</dbReference>
<gene>
    <name evidence="4" type="ORF">BT63DRAFT_425260</name>
</gene>
<dbReference type="InterPro" id="IPR019832">
    <property type="entry name" value="Mn/Fe_SOD_C"/>
</dbReference>
<dbReference type="OrthoDB" id="275227at2759"/>
<organism evidence="4 5">
    <name type="scientific">Microthyrium microscopicum</name>
    <dbReference type="NCBI Taxonomy" id="703497"/>
    <lineage>
        <taxon>Eukaryota</taxon>
        <taxon>Fungi</taxon>
        <taxon>Dikarya</taxon>
        <taxon>Ascomycota</taxon>
        <taxon>Pezizomycotina</taxon>
        <taxon>Dothideomycetes</taxon>
        <taxon>Dothideomycetes incertae sedis</taxon>
        <taxon>Microthyriales</taxon>
        <taxon>Microthyriaceae</taxon>
        <taxon>Microthyrium</taxon>
    </lineage>
</organism>
<dbReference type="InterPro" id="IPR036314">
    <property type="entry name" value="SOD_C_sf"/>
</dbReference>
<dbReference type="GO" id="GO:0005737">
    <property type="term" value="C:cytoplasm"/>
    <property type="evidence" value="ECO:0007669"/>
    <property type="project" value="TreeGrafter"/>
</dbReference>
<dbReference type="AlphaFoldDB" id="A0A6A6UDB2"/>
<dbReference type="Gene3D" id="3.55.40.20">
    <property type="entry name" value="Iron/manganese superoxide dismutase, C-terminal domain"/>
    <property type="match status" value="1"/>
</dbReference>
<name>A0A6A6UDB2_9PEZI</name>
<dbReference type="EMBL" id="MU004235">
    <property type="protein sequence ID" value="KAF2669561.1"/>
    <property type="molecule type" value="Genomic_DNA"/>
</dbReference>
<dbReference type="SUPFAM" id="SSF54719">
    <property type="entry name" value="Fe,Mn superoxide dismutase (SOD), C-terminal domain"/>
    <property type="match status" value="1"/>
</dbReference>
<evidence type="ECO:0000256" key="2">
    <source>
        <dbReference type="SAM" id="MobiDB-lite"/>
    </source>
</evidence>
<keyword evidence="5" id="KW-1185">Reference proteome</keyword>
<dbReference type="GO" id="GO:0004784">
    <property type="term" value="F:superoxide dismutase activity"/>
    <property type="evidence" value="ECO:0007669"/>
    <property type="project" value="InterPro"/>
</dbReference>
<sequence length="353" mass="39395">MSVPRIRWSSSSSFISSLRSIPQRQRRCYGASAYEPLPGRFQVPNLIGNSLAGDDFAYGPSDRTLIENGIPGLYSPAGFKTAYYDTQAHLLSETEKRIDGERAQTYDGSTLLKIITSHARNPNPNKIALFNHASTAYNNHFFMNGLSFQGPNTDSAMNEQLREHIEQHFHSIDNLKAEFLAHARAMFGPGFVWLVVDDNSKFKILRTYGSGSALRGTHFTDRFQGRDVEGLGREGSAAYIEAERLAAVPKFTPPSFGGRSATSWNQSHMQQTRPLLSVRPCLAVSVWQHSYLTDYGVAGKEAYLEAWWDLINWRKVADLSLTMADSQTEAIPNESHPSASLRNQSSDMDSLIH</sequence>
<reference evidence="4" key="1">
    <citation type="journal article" date="2020" name="Stud. Mycol.">
        <title>101 Dothideomycetes genomes: a test case for predicting lifestyles and emergence of pathogens.</title>
        <authorList>
            <person name="Haridas S."/>
            <person name="Albert R."/>
            <person name="Binder M."/>
            <person name="Bloem J."/>
            <person name="Labutti K."/>
            <person name="Salamov A."/>
            <person name="Andreopoulos B."/>
            <person name="Baker S."/>
            <person name="Barry K."/>
            <person name="Bills G."/>
            <person name="Bluhm B."/>
            <person name="Cannon C."/>
            <person name="Castanera R."/>
            <person name="Culley D."/>
            <person name="Daum C."/>
            <person name="Ezra D."/>
            <person name="Gonzalez J."/>
            <person name="Henrissat B."/>
            <person name="Kuo A."/>
            <person name="Liang C."/>
            <person name="Lipzen A."/>
            <person name="Lutzoni F."/>
            <person name="Magnuson J."/>
            <person name="Mondo S."/>
            <person name="Nolan M."/>
            <person name="Ohm R."/>
            <person name="Pangilinan J."/>
            <person name="Park H.-J."/>
            <person name="Ramirez L."/>
            <person name="Alfaro M."/>
            <person name="Sun H."/>
            <person name="Tritt A."/>
            <person name="Yoshinaga Y."/>
            <person name="Zwiers L.-H."/>
            <person name="Turgeon B."/>
            <person name="Goodwin S."/>
            <person name="Spatafora J."/>
            <person name="Crous P."/>
            <person name="Grigoriev I."/>
        </authorList>
    </citation>
    <scope>NUCLEOTIDE SEQUENCE</scope>
    <source>
        <strain evidence="4">CBS 115976</strain>
    </source>
</reference>
<accession>A0A6A6UDB2</accession>
<dbReference type="Pfam" id="PF02777">
    <property type="entry name" value="Sod_Fe_C"/>
    <property type="match status" value="2"/>
</dbReference>
<proteinExistence type="predicted"/>
<dbReference type="PANTHER" id="PTHR43595">
    <property type="entry name" value="37S RIBOSOMAL PROTEIN S26, MITOCHONDRIAL"/>
    <property type="match status" value="1"/>
</dbReference>